<proteinExistence type="predicted"/>
<gene>
    <name evidence="1" type="ORF">COCSUDRAFT_52724</name>
</gene>
<evidence type="ECO:0000313" key="2">
    <source>
        <dbReference type="Proteomes" id="UP000007264"/>
    </source>
</evidence>
<protein>
    <submittedName>
        <fullName evidence="1">Uncharacterized protein</fullName>
    </submittedName>
</protein>
<accession>I0Z6G0</accession>
<evidence type="ECO:0000313" key="1">
    <source>
        <dbReference type="EMBL" id="EIE26229.1"/>
    </source>
</evidence>
<organism evidence="1 2">
    <name type="scientific">Coccomyxa subellipsoidea (strain C-169)</name>
    <name type="common">Green microalga</name>
    <dbReference type="NCBI Taxonomy" id="574566"/>
    <lineage>
        <taxon>Eukaryota</taxon>
        <taxon>Viridiplantae</taxon>
        <taxon>Chlorophyta</taxon>
        <taxon>core chlorophytes</taxon>
        <taxon>Trebouxiophyceae</taxon>
        <taxon>Trebouxiophyceae incertae sedis</taxon>
        <taxon>Coccomyxaceae</taxon>
        <taxon>Coccomyxa</taxon>
        <taxon>Coccomyxa subellipsoidea</taxon>
    </lineage>
</organism>
<dbReference type="KEGG" id="csl:COCSUDRAFT_52724"/>
<dbReference type="GeneID" id="17044233"/>
<keyword evidence="2" id="KW-1185">Reference proteome</keyword>
<dbReference type="RefSeq" id="XP_005650773.1">
    <property type="nucleotide sequence ID" value="XM_005650716.1"/>
</dbReference>
<name>I0Z6G0_COCSC</name>
<dbReference type="AlphaFoldDB" id="I0Z6G0"/>
<dbReference type="EMBL" id="AGSI01000003">
    <property type="protein sequence ID" value="EIE26229.1"/>
    <property type="molecule type" value="Genomic_DNA"/>
</dbReference>
<dbReference type="Proteomes" id="UP000007264">
    <property type="component" value="Unassembled WGS sequence"/>
</dbReference>
<reference evidence="1 2" key="1">
    <citation type="journal article" date="2012" name="Genome Biol.">
        <title>The genome of the polar eukaryotic microalga coccomyxa subellipsoidea reveals traits of cold adaptation.</title>
        <authorList>
            <person name="Blanc G."/>
            <person name="Agarkova I."/>
            <person name="Grimwood J."/>
            <person name="Kuo A."/>
            <person name="Brueggeman A."/>
            <person name="Dunigan D."/>
            <person name="Gurnon J."/>
            <person name="Ladunga I."/>
            <person name="Lindquist E."/>
            <person name="Lucas S."/>
            <person name="Pangilinan J."/>
            <person name="Proschold T."/>
            <person name="Salamov A."/>
            <person name="Schmutz J."/>
            <person name="Weeks D."/>
            <person name="Yamada T."/>
            <person name="Claverie J.M."/>
            <person name="Grigoriev I."/>
            <person name="Van Etten J."/>
            <person name="Lomsadze A."/>
            <person name="Borodovsky M."/>
        </authorList>
    </citation>
    <scope>NUCLEOTIDE SEQUENCE [LARGE SCALE GENOMIC DNA]</scope>
    <source>
        <strain evidence="1 2">C-169</strain>
    </source>
</reference>
<comment type="caution">
    <text evidence="1">The sequence shown here is derived from an EMBL/GenBank/DDBJ whole genome shotgun (WGS) entry which is preliminary data.</text>
</comment>
<sequence length="84" mass="9525">MHCVQSKEGPLESRHHSPLLLFQASSLWRQGQYCESELIKSLCSSPFSRDTSVTRYFRFHSAPCHGNHTPDVIPSVMHRVSLAS</sequence>